<accession>I7AGC3</accession>
<dbReference type="GeneID" id="20564420"/>
<keyword evidence="2" id="KW-1185">Reference proteome</keyword>
<dbReference type="OrthoDB" id="2191009at2759"/>
<dbReference type="HOGENOM" id="CLU_2291684_0_0_1"/>
<dbReference type="Proteomes" id="UP000010094">
    <property type="component" value="Chromosome IXc"/>
</dbReference>
<organism evidence="1 2">
    <name type="scientific">Encephalitozoon romaleae (strain SJ-2008)</name>
    <name type="common">Microsporidian parasite</name>
    <dbReference type="NCBI Taxonomy" id="1178016"/>
    <lineage>
        <taxon>Eukaryota</taxon>
        <taxon>Fungi</taxon>
        <taxon>Fungi incertae sedis</taxon>
        <taxon>Microsporidia</taxon>
        <taxon>Unikaryonidae</taxon>
        <taxon>Encephalitozoon</taxon>
    </lineage>
</organism>
<dbReference type="EMBL" id="CP003528">
    <property type="protein sequence ID" value="AFN83810.1"/>
    <property type="molecule type" value="Genomic_DNA"/>
</dbReference>
<evidence type="ECO:0000313" key="1">
    <source>
        <dbReference type="EMBL" id="AFN83810.1"/>
    </source>
</evidence>
<protein>
    <submittedName>
        <fullName evidence="1">Uncharacterized protein</fullName>
    </submittedName>
</protein>
<evidence type="ECO:0000313" key="2">
    <source>
        <dbReference type="Proteomes" id="UP000010094"/>
    </source>
</evidence>
<gene>
    <name evidence="1" type="ordered locus">EROM_091960</name>
</gene>
<proteinExistence type="predicted"/>
<reference evidence="1" key="1">
    <citation type="journal article" date="2012" name="Proc. Natl. Acad. Sci. U.S.A.">
        <title>Gain and loss of multiple functionally related, horizontally transferred genes in the reduced genomes of two microsporidian parasites.</title>
        <authorList>
            <person name="Pombert J.-F."/>
            <person name="Selman M."/>
            <person name="Burki F."/>
            <person name="Bardell F.T."/>
            <person name="Farinelli L."/>
            <person name="Solter L.F."/>
            <person name="Whitman D.W."/>
            <person name="Weiss L.M."/>
            <person name="Corradi N."/>
            <person name="Keeling P.J."/>
        </authorList>
    </citation>
    <scope>NUCLEOTIDE SEQUENCE [LARGE SCALE GENOMIC DNA]</scope>
    <source>
        <strain evidence="1">SJ-2008</strain>
    </source>
</reference>
<dbReference type="RefSeq" id="XP_009265307.1">
    <property type="nucleotide sequence ID" value="XM_009267032.1"/>
</dbReference>
<sequence length="101" mass="11647">MGANEEFISPLDLAKRLRSNTHNPSETLLSIQCLSKPLSINRGQVREIRRLSRFLFHLSVDKDVLVSLVFNSEAIDVFMDFSKITVHRVYDGIYYSVDIEM</sequence>
<dbReference type="VEuPathDB" id="MicrosporidiaDB:EROM_091960"/>
<name>I7AGC3_ENCRO</name>
<dbReference type="AlphaFoldDB" id="I7AGC3"/>
<dbReference type="KEGG" id="ero:EROM_091960"/>